<dbReference type="InterPro" id="IPR008972">
    <property type="entry name" value="Cupredoxin"/>
</dbReference>
<keyword evidence="3" id="KW-0732">Signal</keyword>
<keyword evidence="6" id="KW-1185">Reference proteome</keyword>
<feature type="domain" description="Blue (type 1) copper" evidence="4">
    <location>
        <begin position="37"/>
        <end position="136"/>
    </location>
</feature>
<evidence type="ECO:0000313" key="6">
    <source>
        <dbReference type="Proteomes" id="UP000190989"/>
    </source>
</evidence>
<feature type="signal peptide" evidence="3">
    <location>
        <begin position="1"/>
        <end position="20"/>
    </location>
</feature>
<dbReference type="InterPro" id="IPR000923">
    <property type="entry name" value="BlueCu_1"/>
</dbReference>
<evidence type="ECO:0000256" key="3">
    <source>
        <dbReference type="SAM" id="SignalP"/>
    </source>
</evidence>
<evidence type="ECO:0000259" key="4">
    <source>
        <dbReference type="Pfam" id="PF00127"/>
    </source>
</evidence>
<feature type="chain" id="PRO_5012346344" evidence="3">
    <location>
        <begin position="21"/>
        <end position="137"/>
    </location>
</feature>
<dbReference type="AlphaFoldDB" id="A0A1U6HIK7"/>
<reference evidence="6" key="1">
    <citation type="submission" date="2017-02" db="EMBL/GenBank/DDBJ databases">
        <authorList>
            <person name="Varghese N."/>
            <person name="Submissions S."/>
        </authorList>
    </citation>
    <scope>NUCLEOTIDE SEQUENCE [LARGE SCALE GENOMIC DNA]</scope>
    <source>
        <strain evidence="6">SM117</strain>
    </source>
</reference>
<name>A0A1U6HIK7_9SPHN</name>
<protein>
    <submittedName>
        <fullName evidence="5">Copper binding protein, plastocyanin/azurin family</fullName>
    </submittedName>
</protein>
<keyword evidence="2" id="KW-0186">Copper</keyword>
<organism evidence="5 6">
    <name type="scientific">Novosphingobium mathurense</name>
    <dbReference type="NCBI Taxonomy" id="428990"/>
    <lineage>
        <taxon>Bacteria</taxon>
        <taxon>Pseudomonadati</taxon>
        <taxon>Pseudomonadota</taxon>
        <taxon>Alphaproteobacteria</taxon>
        <taxon>Sphingomonadales</taxon>
        <taxon>Sphingomonadaceae</taxon>
        <taxon>Novosphingobium</taxon>
    </lineage>
</organism>
<dbReference type="GO" id="GO:0009055">
    <property type="term" value="F:electron transfer activity"/>
    <property type="evidence" value="ECO:0007669"/>
    <property type="project" value="InterPro"/>
</dbReference>
<dbReference type="Pfam" id="PF00127">
    <property type="entry name" value="Copper-bind"/>
    <property type="match status" value="1"/>
</dbReference>
<evidence type="ECO:0000256" key="2">
    <source>
        <dbReference type="ARBA" id="ARBA00023008"/>
    </source>
</evidence>
<dbReference type="SUPFAM" id="SSF49503">
    <property type="entry name" value="Cupredoxins"/>
    <property type="match status" value="1"/>
</dbReference>
<gene>
    <name evidence="5" type="ORF">SAMN06295987_102492</name>
</gene>
<proteinExistence type="predicted"/>
<sequence length="137" mass="14266">MRLPLLAAAALVAASLTAPAADAADGNVGPPAERITVTLSNFTFDPSVIELHHGRAYVLHIVNGARGGHNFQANAFFADAALAPGDRDKVTGGKIELKGGEAVDLRLTAPQAPATYPLKCTHFLHAEFGMKGKIVVD</sequence>
<evidence type="ECO:0000313" key="5">
    <source>
        <dbReference type="EMBL" id="SLJ95559.1"/>
    </source>
</evidence>
<dbReference type="EMBL" id="FVZE01000002">
    <property type="protein sequence ID" value="SLJ95559.1"/>
    <property type="molecule type" value="Genomic_DNA"/>
</dbReference>
<dbReference type="Gene3D" id="2.60.40.420">
    <property type="entry name" value="Cupredoxins - blue copper proteins"/>
    <property type="match status" value="1"/>
</dbReference>
<dbReference type="Proteomes" id="UP000190989">
    <property type="component" value="Unassembled WGS sequence"/>
</dbReference>
<evidence type="ECO:0000256" key="1">
    <source>
        <dbReference type="ARBA" id="ARBA00022723"/>
    </source>
</evidence>
<dbReference type="RefSeq" id="WP_079730116.1">
    <property type="nucleotide sequence ID" value="NZ_FVZE01000002.1"/>
</dbReference>
<keyword evidence="1" id="KW-0479">Metal-binding</keyword>
<dbReference type="GO" id="GO:0005507">
    <property type="term" value="F:copper ion binding"/>
    <property type="evidence" value="ECO:0007669"/>
    <property type="project" value="InterPro"/>
</dbReference>
<dbReference type="STRING" id="428990.SAMN06295987_102492"/>
<accession>A0A1U6HIK7</accession>